<dbReference type="InterPro" id="IPR008949">
    <property type="entry name" value="Isoprenoid_synthase_dom_sf"/>
</dbReference>
<reference evidence="1 2" key="1">
    <citation type="journal article" date="2019" name="Int. J. Syst. Evol. Microbiol.">
        <title>The Global Catalogue of Microorganisms (GCM) 10K type strain sequencing project: providing services to taxonomists for standard genome sequencing and annotation.</title>
        <authorList>
            <consortium name="The Broad Institute Genomics Platform"/>
            <consortium name="The Broad Institute Genome Sequencing Center for Infectious Disease"/>
            <person name="Wu L."/>
            <person name="Ma J."/>
        </authorList>
    </citation>
    <scope>NUCLEOTIDE SEQUENCE [LARGE SCALE GENOMIC DNA]</scope>
    <source>
        <strain evidence="1 2">JCM 4087</strain>
    </source>
</reference>
<keyword evidence="2" id="KW-1185">Reference proteome</keyword>
<dbReference type="SUPFAM" id="SSF48576">
    <property type="entry name" value="Terpenoid synthases"/>
    <property type="match status" value="1"/>
</dbReference>
<proteinExistence type="predicted"/>
<name>A0ABN3WEE6_STRTU</name>
<sequence length="65" mass="7429">MKAVEAWMTYFAGHVTEARHRRARRALGSAEYVLLRRQVVGADPTLNQFLVNDVQSVQKEERKGS</sequence>
<gene>
    <name evidence="1" type="ORF">GCM10020221_05950</name>
</gene>
<dbReference type="Proteomes" id="UP001501102">
    <property type="component" value="Unassembled WGS sequence"/>
</dbReference>
<evidence type="ECO:0000313" key="2">
    <source>
        <dbReference type="Proteomes" id="UP001501102"/>
    </source>
</evidence>
<comment type="caution">
    <text evidence="1">The sequence shown here is derived from an EMBL/GenBank/DDBJ whole genome shotgun (WGS) entry which is preliminary data.</text>
</comment>
<protein>
    <submittedName>
        <fullName evidence="1">Uncharacterized protein</fullName>
    </submittedName>
</protein>
<dbReference type="EMBL" id="BAAAXZ010000024">
    <property type="protein sequence ID" value="GAA2913046.1"/>
    <property type="molecule type" value="Genomic_DNA"/>
</dbReference>
<organism evidence="1 2">
    <name type="scientific">Streptomyces thioluteus</name>
    <dbReference type="NCBI Taxonomy" id="66431"/>
    <lineage>
        <taxon>Bacteria</taxon>
        <taxon>Bacillati</taxon>
        <taxon>Actinomycetota</taxon>
        <taxon>Actinomycetes</taxon>
        <taxon>Kitasatosporales</taxon>
        <taxon>Streptomycetaceae</taxon>
        <taxon>Streptomyces</taxon>
    </lineage>
</organism>
<accession>A0ABN3WEE6</accession>
<evidence type="ECO:0000313" key="1">
    <source>
        <dbReference type="EMBL" id="GAA2913046.1"/>
    </source>
</evidence>